<evidence type="ECO:0000313" key="2">
    <source>
        <dbReference type="EMBL" id="CAA9235845.1"/>
    </source>
</evidence>
<gene>
    <name evidence="2" type="ORF">AVDCRST_MAG26-1192</name>
</gene>
<feature type="region of interest" description="Disordered" evidence="1">
    <location>
        <begin position="181"/>
        <end position="212"/>
    </location>
</feature>
<feature type="region of interest" description="Disordered" evidence="1">
    <location>
        <begin position="1"/>
        <end position="27"/>
    </location>
</feature>
<accession>A0A6J4HZD7</accession>
<dbReference type="AlphaFoldDB" id="A0A6J4HZD7"/>
<reference evidence="2" key="1">
    <citation type="submission" date="2020-02" db="EMBL/GenBank/DDBJ databases">
        <authorList>
            <person name="Meier V. D."/>
        </authorList>
    </citation>
    <scope>NUCLEOTIDE SEQUENCE</scope>
    <source>
        <strain evidence="2">AVDCRST_MAG26</strain>
    </source>
</reference>
<proteinExistence type="predicted"/>
<sequence length="256" mass="26040">GAGAAAGRDRAAARPPAAAGRRTRRDPAGVVAAAAGAGNLAGAGARPGMARRRHVLVGLRGRAPARAAGRSARHGWDACVDRGLPVAGAGRSRRRICIPARHAHDLGMGALLPRTTARAALRAAGADRRQQHCGGRPDPERCLGRDAGLAPVAADPGLAWPAAGPGRAGFIHLRALGQSGRRRSAAHDLGRPDRTWLAGTGRTSAAGPPSPVGGAAAVTQLIRWAAAYVRSGANRWRAVALPGRASGTWRAAGMEL</sequence>
<feature type="non-terminal residue" evidence="2">
    <location>
        <position position="256"/>
    </location>
</feature>
<feature type="compositionally biased region" description="Basic and acidic residues" evidence="1">
    <location>
        <begin position="185"/>
        <end position="194"/>
    </location>
</feature>
<evidence type="ECO:0000256" key="1">
    <source>
        <dbReference type="SAM" id="MobiDB-lite"/>
    </source>
</evidence>
<protein>
    <submittedName>
        <fullName evidence="2">Uncharacterized protein</fullName>
    </submittedName>
</protein>
<feature type="non-terminal residue" evidence="2">
    <location>
        <position position="1"/>
    </location>
</feature>
<name>A0A6J4HZD7_9CHLR</name>
<dbReference type="EMBL" id="CADCTK010000277">
    <property type="protein sequence ID" value="CAA9235845.1"/>
    <property type="molecule type" value="Genomic_DNA"/>
</dbReference>
<organism evidence="2">
    <name type="scientific">uncultured Chloroflexia bacterium</name>
    <dbReference type="NCBI Taxonomy" id="1672391"/>
    <lineage>
        <taxon>Bacteria</taxon>
        <taxon>Bacillati</taxon>
        <taxon>Chloroflexota</taxon>
        <taxon>Chloroflexia</taxon>
        <taxon>environmental samples</taxon>
    </lineage>
</organism>